<name>A0ABQ9WLZ3_9EUKA</name>
<gene>
    <name evidence="2" type="ORF">BLNAU_24608</name>
</gene>
<proteinExistence type="predicted"/>
<evidence type="ECO:0000256" key="1">
    <source>
        <dbReference type="SAM" id="MobiDB-lite"/>
    </source>
</evidence>
<dbReference type="Proteomes" id="UP001281761">
    <property type="component" value="Unassembled WGS sequence"/>
</dbReference>
<sequence>MSSQAHPSKVPRRNLNQVQGKLVRDSKSSLATGLTREMKAGDLAIPPSRKRRKDRPADIERLSRTTITTNKVIDRPLTYDNCRTRTHIPAYVENAKAYEGTDYTRVLREAEIIAASHTMNISRTIN</sequence>
<organism evidence="2 3">
    <name type="scientific">Blattamonas nauphoetae</name>
    <dbReference type="NCBI Taxonomy" id="2049346"/>
    <lineage>
        <taxon>Eukaryota</taxon>
        <taxon>Metamonada</taxon>
        <taxon>Preaxostyla</taxon>
        <taxon>Oxymonadida</taxon>
        <taxon>Blattamonas</taxon>
    </lineage>
</organism>
<evidence type="ECO:0000313" key="2">
    <source>
        <dbReference type="EMBL" id="KAK2940489.1"/>
    </source>
</evidence>
<accession>A0ABQ9WLZ3</accession>
<evidence type="ECO:0000313" key="3">
    <source>
        <dbReference type="Proteomes" id="UP001281761"/>
    </source>
</evidence>
<feature type="region of interest" description="Disordered" evidence="1">
    <location>
        <begin position="1"/>
        <end position="59"/>
    </location>
</feature>
<dbReference type="EMBL" id="JARBJD010000665">
    <property type="protein sequence ID" value="KAK2940489.1"/>
    <property type="molecule type" value="Genomic_DNA"/>
</dbReference>
<keyword evidence="3" id="KW-1185">Reference proteome</keyword>
<protein>
    <submittedName>
        <fullName evidence="2">Uncharacterized protein</fullName>
    </submittedName>
</protein>
<comment type="caution">
    <text evidence="2">The sequence shown here is derived from an EMBL/GenBank/DDBJ whole genome shotgun (WGS) entry which is preliminary data.</text>
</comment>
<reference evidence="2 3" key="1">
    <citation type="journal article" date="2022" name="bioRxiv">
        <title>Genomics of Preaxostyla Flagellates Illuminates Evolutionary Transitions and the Path Towards Mitochondrial Loss.</title>
        <authorList>
            <person name="Novak L.V.F."/>
            <person name="Treitli S.C."/>
            <person name="Pyrih J."/>
            <person name="Halakuc P."/>
            <person name="Pipaliya S.V."/>
            <person name="Vacek V."/>
            <person name="Brzon O."/>
            <person name="Soukal P."/>
            <person name="Eme L."/>
            <person name="Dacks J.B."/>
            <person name="Karnkowska A."/>
            <person name="Elias M."/>
            <person name="Hampl V."/>
        </authorList>
    </citation>
    <scope>NUCLEOTIDE SEQUENCE [LARGE SCALE GENOMIC DNA]</scope>
    <source>
        <strain evidence="2">NAU3</strain>
        <tissue evidence="2">Gut</tissue>
    </source>
</reference>